<name>A0A3E1QDG5_9FLAO</name>
<evidence type="ECO:0000256" key="1">
    <source>
        <dbReference type="PROSITE-ProRule" id="PRU00278"/>
    </source>
</evidence>
<dbReference type="AlphaFoldDB" id="A0A3E1QDG5"/>
<dbReference type="InterPro" id="IPR046357">
    <property type="entry name" value="PPIase_dom_sf"/>
</dbReference>
<dbReference type="PANTHER" id="PTHR47245:SF2">
    <property type="entry name" value="PEPTIDYL-PROLYL CIS-TRANS ISOMERASE HP_0175-RELATED"/>
    <property type="match status" value="1"/>
</dbReference>
<organism evidence="3 4">
    <name type="scientific">Marixanthomonas ophiurae</name>
    <dbReference type="NCBI Taxonomy" id="387659"/>
    <lineage>
        <taxon>Bacteria</taxon>
        <taxon>Pseudomonadati</taxon>
        <taxon>Bacteroidota</taxon>
        <taxon>Flavobacteriia</taxon>
        <taxon>Flavobacteriales</taxon>
        <taxon>Flavobacteriaceae</taxon>
        <taxon>Marixanthomonas</taxon>
    </lineage>
</organism>
<evidence type="ECO:0000259" key="2">
    <source>
        <dbReference type="PROSITE" id="PS50198"/>
    </source>
</evidence>
<reference evidence="3 4" key="1">
    <citation type="journal article" date="2007" name="Int. J. Syst. Evol. Microbiol.">
        <title>Marixanthomonas ophiurae gen. nov., sp. nov., a marine bacterium of the family Flavobacteriaceae isolated from a deep-sea brittle star.</title>
        <authorList>
            <person name="Romanenko L.A."/>
            <person name="Uchino M."/>
            <person name="Frolova G.M."/>
            <person name="Mikhailov V.V."/>
        </authorList>
    </citation>
    <scope>NUCLEOTIDE SEQUENCE [LARGE SCALE GENOMIC DNA]</scope>
    <source>
        <strain evidence="3 4">KMM 3046</strain>
    </source>
</reference>
<sequence>MNKYSIVLLLMVMVSAIALGQDKKEVLLTIDGSPVYVSEFKRVYNKNLDLVQDESQKSVDGYLDLFIDYKLKATEAYAQKLDETRSYRKEFRKYQEQLSRNYIFENKVTEDLAREAYERGKDMISADHILILVGYDAVPQDTLKAYNKIKNIRVKAVNGEDFSTLAKQYSEEPGAKETAGKLGYFSVFSMVYPFETGAYNTKEGGISNIIRTQYGYHIIKVVDRREREPKRGVSHIMISDNAGARTFDPEERINEVYAMLQQGKSFEDLAKQYSDDKNSAVKGGELTPFAKGDLKSKAFEEEAYKLKNLGEVSKPIKSEFGWHIIRLDTIQDKPTFEEEKEYLEKRVKEGSRSKIVSHAVNNKIKEKYRFSQKNDYSKFFNEFVTDDVMNRKWKYDTLSTSQDKVLFSIGERDVMYSDFAEYISERQRRMQLSKTKYKIIHDMYDEFETQALKDYFRYKLEDENEQYATVISEYRDGLLIFDLMERNVWNKAKSDSVGLQKFYNDHKKDYKWDKRYEAEIISATNEKTAQEASKLFKKGKTGEEIKAQLNKDNTVNVILTTGIFEKEERELPKGFKGKKGVSDIYNQNDSYIVINVNAVLPAGTKPLDKAKGSVLSDYQNYLEKKWIESLHKKYNVIVNKKALNKVKEALQG</sequence>
<protein>
    <submittedName>
        <fullName evidence="3">Peptidylprolyl isomerase</fullName>
    </submittedName>
</protein>
<dbReference type="Pfam" id="PF13616">
    <property type="entry name" value="Rotamase_3"/>
    <property type="match status" value="1"/>
</dbReference>
<dbReference type="RefSeq" id="WP_117159260.1">
    <property type="nucleotide sequence ID" value="NZ_QVID01000001.1"/>
</dbReference>
<feature type="domain" description="PpiC" evidence="2">
    <location>
        <begin position="228"/>
        <end position="329"/>
    </location>
</feature>
<dbReference type="GO" id="GO:0003755">
    <property type="term" value="F:peptidyl-prolyl cis-trans isomerase activity"/>
    <property type="evidence" value="ECO:0007669"/>
    <property type="project" value="UniProtKB-KW"/>
</dbReference>
<dbReference type="Gene3D" id="3.10.50.40">
    <property type="match status" value="2"/>
</dbReference>
<keyword evidence="4" id="KW-1185">Reference proteome</keyword>
<dbReference type="InterPro" id="IPR050245">
    <property type="entry name" value="PrsA_foldase"/>
</dbReference>
<dbReference type="EMBL" id="QVID01000001">
    <property type="protein sequence ID" value="RFN60201.1"/>
    <property type="molecule type" value="Genomic_DNA"/>
</dbReference>
<keyword evidence="1 3" id="KW-0413">Isomerase</keyword>
<feature type="domain" description="PpiC" evidence="2">
    <location>
        <begin position="121"/>
        <end position="223"/>
    </location>
</feature>
<dbReference type="SUPFAM" id="SSF54534">
    <property type="entry name" value="FKBP-like"/>
    <property type="match status" value="2"/>
</dbReference>
<evidence type="ECO:0000313" key="4">
    <source>
        <dbReference type="Proteomes" id="UP000261082"/>
    </source>
</evidence>
<comment type="caution">
    <text evidence="3">The sequence shown here is derived from an EMBL/GenBank/DDBJ whole genome shotgun (WGS) entry which is preliminary data.</text>
</comment>
<keyword evidence="1" id="KW-0697">Rotamase</keyword>
<dbReference type="Pfam" id="PF13145">
    <property type="entry name" value="Rotamase_2"/>
    <property type="match status" value="1"/>
</dbReference>
<evidence type="ECO:0000313" key="3">
    <source>
        <dbReference type="EMBL" id="RFN60201.1"/>
    </source>
</evidence>
<gene>
    <name evidence="3" type="ORF">DZ858_09205</name>
</gene>
<proteinExistence type="predicted"/>
<dbReference type="InterPro" id="IPR000297">
    <property type="entry name" value="PPIase_PpiC"/>
</dbReference>
<dbReference type="Proteomes" id="UP000261082">
    <property type="component" value="Unassembled WGS sequence"/>
</dbReference>
<dbReference type="PANTHER" id="PTHR47245">
    <property type="entry name" value="PEPTIDYLPROLYL ISOMERASE"/>
    <property type="match status" value="1"/>
</dbReference>
<dbReference type="Pfam" id="PF00639">
    <property type="entry name" value="Rotamase"/>
    <property type="match status" value="1"/>
</dbReference>
<dbReference type="OrthoDB" id="14196at2"/>
<accession>A0A3E1QDG5</accession>
<dbReference type="PROSITE" id="PS50198">
    <property type="entry name" value="PPIC_PPIASE_2"/>
    <property type="match status" value="2"/>
</dbReference>